<protein>
    <submittedName>
        <fullName evidence="6">NAC domain-containing protein</fullName>
    </submittedName>
</protein>
<dbReference type="OrthoDB" id="895456at2759"/>
<sequence>MNPRAHLNAIAKSFNYDFLKAAESYVNSLPFELQSEANKACLDCLPGGEDYQPTDEELVGYLLSMKNKREEILKKTLPSTCVFGGKHPEDLVEKYPVSRIDHNEWYFFTPKARKDCDAYRRRLAGYGYWEATTPEVVICDTNGTKIGVKSSFAYYDGIPSSDEWFQNYRKGNPPNGTKTDWKMEEYVGVLDTAFTGFADFGSVVDYVICKIWTSQKIITSTKGKRGYFRRFDYRVGPRRAIFKDDKIKKDE</sequence>
<keyword evidence="4" id="KW-0539">Nucleus</keyword>
<dbReference type="PROSITE" id="PS51005">
    <property type="entry name" value="NAC"/>
    <property type="match status" value="1"/>
</dbReference>
<keyword evidence="2" id="KW-0238">DNA-binding</keyword>
<keyword evidence="1" id="KW-0805">Transcription regulation</keyword>
<gene>
    <name evidence="6" type="ORF">CTI12_AA072700</name>
</gene>
<dbReference type="AlphaFoldDB" id="A0A2U1PW72"/>
<evidence type="ECO:0000313" key="6">
    <source>
        <dbReference type="EMBL" id="PWA90010.1"/>
    </source>
</evidence>
<dbReference type="Gene3D" id="2.170.150.80">
    <property type="entry name" value="NAC domain"/>
    <property type="match status" value="1"/>
</dbReference>
<evidence type="ECO:0000259" key="5">
    <source>
        <dbReference type="PROSITE" id="PS51005"/>
    </source>
</evidence>
<dbReference type="InterPro" id="IPR003441">
    <property type="entry name" value="NAC-dom"/>
</dbReference>
<organism evidence="6 7">
    <name type="scientific">Artemisia annua</name>
    <name type="common">Sweet wormwood</name>
    <dbReference type="NCBI Taxonomy" id="35608"/>
    <lineage>
        <taxon>Eukaryota</taxon>
        <taxon>Viridiplantae</taxon>
        <taxon>Streptophyta</taxon>
        <taxon>Embryophyta</taxon>
        <taxon>Tracheophyta</taxon>
        <taxon>Spermatophyta</taxon>
        <taxon>Magnoliopsida</taxon>
        <taxon>eudicotyledons</taxon>
        <taxon>Gunneridae</taxon>
        <taxon>Pentapetalae</taxon>
        <taxon>asterids</taxon>
        <taxon>campanulids</taxon>
        <taxon>Asterales</taxon>
        <taxon>Asteraceae</taxon>
        <taxon>Asteroideae</taxon>
        <taxon>Anthemideae</taxon>
        <taxon>Artemisiinae</taxon>
        <taxon>Artemisia</taxon>
    </lineage>
</organism>
<keyword evidence="3" id="KW-0804">Transcription</keyword>
<dbReference type="PANTHER" id="PTHR31719:SF213">
    <property type="entry name" value="NAC DOMAIN-CONTAINING PROTEIN"/>
    <property type="match status" value="1"/>
</dbReference>
<accession>A0A2U1PW72</accession>
<dbReference type="STRING" id="35608.A0A2U1PW72"/>
<dbReference type="GO" id="GO:0003677">
    <property type="term" value="F:DNA binding"/>
    <property type="evidence" value="ECO:0007669"/>
    <property type="project" value="UniProtKB-KW"/>
</dbReference>
<dbReference type="InterPro" id="IPR036093">
    <property type="entry name" value="NAC_dom_sf"/>
</dbReference>
<proteinExistence type="predicted"/>
<keyword evidence="7" id="KW-1185">Reference proteome</keyword>
<evidence type="ECO:0000256" key="1">
    <source>
        <dbReference type="ARBA" id="ARBA00023015"/>
    </source>
</evidence>
<dbReference type="PANTHER" id="PTHR31719">
    <property type="entry name" value="NAC TRANSCRIPTION FACTOR 56"/>
    <property type="match status" value="1"/>
</dbReference>
<evidence type="ECO:0000256" key="4">
    <source>
        <dbReference type="ARBA" id="ARBA00023242"/>
    </source>
</evidence>
<dbReference type="SUPFAM" id="SSF101941">
    <property type="entry name" value="NAC domain"/>
    <property type="match status" value="1"/>
</dbReference>
<dbReference type="GO" id="GO:0006355">
    <property type="term" value="P:regulation of DNA-templated transcription"/>
    <property type="evidence" value="ECO:0007669"/>
    <property type="project" value="InterPro"/>
</dbReference>
<name>A0A2U1PW72_ARTAN</name>
<dbReference type="Proteomes" id="UP000245207">
    <property type="component" value="Unassembled WGS sequence"/>
</dbReference>
<dbReference type="Pfam" id="PF02365">
    <property type="entry name" value="NAM"/>
    <property type="match status" value="1"/>
</dbReference>
<dbReference type="EMBL" id="PKPP01000664">
    <property type="protein sequence ID" value="PWA90010.1"/>
    <property type="molecule type" value="Genomic_DNA"/>
</dbReference>
<reference evidence="6 7" key="1">
    <citation type="journal article" date="2018" name="Mol. Plant">
        <title>The genome of Artemisia annua provides insight into the evolution of Asteraceae family and artemisinin biosynthesis.</title>
        <authorList>
            <person name="Shen Q."/>
            <person name="Zhang L."/>
            <person name="Liao Z."/>
            <person name="Wang S."/>
            <person name="Yan T."/>
            <person name="Shi P."/>
            <person name="Liu M."/>
            <person name="Fu X."/>
            <person name="Pan Q."/>
            <person name="Wang Y."/>
            <person name="Lv Z."/>
            <person name="Lu X."/>
            <person name="Zhang F."/>
            <person name="Jiang W."/>
            <person name="Ma Y."/>
            <person name="Chen M."/>
            <person name="Hao X."/>
            <person name="Li L."/>
            <person name="Tang Y."/>
            <person name="Lv G."/>
            <person name="Zhou Y."/>
            <person name="Sun X."/>
            <person name="Brodelius P.E."/>
            <person name="Rose J.K.C."/>
            <person name="Tang K."/>
        </authorList>
    </citation>
    <scope>NUCLEOTIDE SEQUENCE [LARGE SCALE GENOMIC DNA]</scope>
    <source>
        <strain evidence="7">cv. Huhao1</strain>
        <tissue evidence="6">Leaf</tissue>
    </source>
</reference>
<evidence type="ECO:0000256" key="3">
    <source>
        <dbReference type="ARBA" id="ARBA00023163"/>
    </source>
</evidence>
<feature type="domain" description="NAC" evidence="5">
    <location>
        <begin position="45"/>
        <end position="214"/>
    </location>
</feature>
<evidence type="ECO:0000256" key="2">
    <source>
        <dbReference type="ARBA" id="ARBA00023125"/>
    </source>
</evidence>
<evidence type="ECO:0000313" key="7">
    <source>
        <dbReference type="Proteomes" id="UP000245207"/>
    </source>
</evidence>
<comment type="caution">
    <text evidence="6">The sequence shown here is derived from an EMBL/GenBank/DDBJ whole genome shotgun (WGS) entry which is preliminary data.</text>
</comment>